<dbReference type="InterPro" id="IPR050111">
    <property type="entry name" value="C-type_lectin/snaclec_domain"/>
</dbReference>
<keyword evidence="1" id="KW-0472">Membrane</keyword>
<dbReference type="InterPro" id="IPR016186">
    <property type="entry name" value="C-type_lectin-like/link_sf"/>
</dbReference>
<reference evidence="4" key="1">
    <citation type="journal article" date="2023" name="G3 (Bethesda)">
        <title>A reference genome for the long-term kleptoplast-retaining sea slug Elysia crispata morphotype clarki.</title>
        <authorList>
            <person name="Eastman K.E."/>
            <person name="Pendleton A.L."/>
            <person name="Shaikh M.A."/>
            <person name="Suttiyut T."/>
            <person name="Ogas R."/>
            <person name="Tomko P."/>
            <person name="Gavelis G."/>
            <person name="Widhalm J.R."/>
            <person name="Wisecaver J.H."/>
        </authorList>
    </citation>
    <scope>NUCLEOTIDE SEQUENCE</scope>
    <source>
        <strain evidence="4">ECLA1</strain>
    </source>
</reference>
<dbReference type="InterPro" id="IPR001304">
    <property type="entry name" value="C-type_lectin-like"/>
</dbReference>
<dbReference type="EMBL" id="JAWDGP010007111">
    <property type="protein sequence ID" value="KAK3729847.1"/>
    <property type="molecule type" value="Genomic_DNA"/>
</dbReference>
<dbReference type="Proteomes" id="UP001283361">
    <property type="component" value="Unassembled WGS sequence"/>
</dbReference>
<sequence length="528" mass="58627">MEIIKYLMIGLLCLCSPGVNAQLRVGGVVRNQVFPQKPMKSLVPPGQGHRPQPDVKANAALRQEKMYGLKTQPTCPEGFVRYRERCFSRGHTPKTWRAARLACRRAAPGGDLASINSSEEFEFLQKNFGAGKYDQAWIGLSKQRAGTPYKWSNGDPVRYISWAKSYTGLEPTGYVALSLVNLDFLSKSNREELLPFFCTAPSVRNWSNAAASAAGGAVAPSRGTDSTSEDDSGIYLTCRESWERFQGKCYKAFYEKMNFIDASAKCRQEGAHLLSLHSPEESQFVRKTVLKNRRPGDRFWLGLTNSANGLKWSDGSPLDYTNFRPGMTIVVPKREVAPVEAPEKEFTRKYLERCFQVDGVETTWDSKDMDEILCVACVDDGGFVPPTTRLVDTTLPDTTPDPNEYAWNMLRSHILGPAALLPMINVSAINITQNADFINGNQKSASADSVSEDESNPNTVTLLAVLVGSVVLIVALFGAVSYRRQHGNFPFPWTSLKDESHNLQNVRLSSRDLETSEFNQQGVYGAME</sequence>
<comment type="caution">
    <text evidence="4">The sequence shown here is derived from an EMBL/GenBank/DDBJ whole genome shotgun (WGS) entry which is preliminary data.</text>
</comment>
<evidence type="ECO:0000256" key="2">
    <source>
        <dbReference type="SAM" id="SignalP"/>
    </source>
</evidence>
<organism evidence="4 5">
    <name type="scientific">Elysia crispata</name>
    <name type="common">lettuce slug</name>
    <dbReference type="NCBI Taxonomy" id="231223"/>
    <lineage>
        <taxon>Eukaryota</taxon>
        <taxon>Metazoa</taxon>
        <taxon>Spiralia</taxon>
        <taxon>Lophotrochozoa</taxon>
        <taxon>Mollusca</taxon>
        <taxon>Gastropoda</taxon>
        <taxon>Heterobranchia</taxon>
        <taxon>Euthyneura</taxon>
        <taxon>Panpulmonata</taxon>
        <taxon>Sacoglossa</taxon>
        <taxon>Placobranchoidea</taxon>
        <taxon>Plakobranchidae</taxon>
        <taxon>Elysia</taxon>
    </lineage>
</organism>
<dbReference type="AlphaFoldDB" id="A0AAE0Y288"/>
<feature type="transmembrane region" description="Helical" evidence="1">
    <location>
        <begin position="460"/>
        <end position="482"/>
    </location>
</feature>
<dbReference type="InterPro" id="IPR016187">
    <property type="entry name" value="CTDL_fold"/>
</dbReference>
<dbReference type="CDD" id="cd00037">
    <property type="entry name" value="CLECT"/>
    <property type="match status" value="2"/>
</dbReference>
<evidence type="ECO:0000313" key="4">
    <source>
        <dbReference type="EMBL" id="KAK3729847.1"/>
    </source>
</evidence>
<keyword evidence="1" id="KW-0812">Transmembrane</keyword>
<dbReference type="PROSITE" id="PS50041">
    <property type="entry name" value="C_TYPE_LECTIN_2"/>
    <property type="match status" value="2"/>
</dbReference>
<dbReference type="Pfam" id="PF00059">
    <property type="entry name" value="Lectin_C"/>
    <property type="match status" value="2"/>
</dbReference>
<proteinExistence type="predicted"/>
<dbReference type="SMART" id="SM00034">
    <property type="entry name" value="CLECT"/>
    <property type="match status" value="2"/>
</dbReference>
<evidence type="ECO:0000313" key="5">
    <source>
        <dbReference type="Proteomes" id="UP001283361"/>
    </source>
</evidence>
<keyword evidence="1" id="KW-1133">Transmembrane helix</keyword>
<keyword evidence="2" id="KW-0732">Signal</keyword>
<keyword evidence="5" id="KW-1185">Reference proteome</keyword>
<protein>
    <recommendedName>
        <fullName evidence="3">C-type lectin domain-containing protein</fullName>
    </recommendedName>
</protein>
<accession>A0AAE0Y288</accession>
<dbReference type="SUPFAM" id="SSF56436">
    <property type="entry name" value="C-type lectin-like"/>
    <property type="match status" value="2"/>
</dbReference>
<feature type="signal peptide" evidence="2">
    <location>
        <begin position="1"/>
        <end position="21"/>
    </location>
</feature>
<feature type="chain" id="PRO_5042294633" description="C-type lectin domain-containing protein" evidence="2">
    <location>
        <begin position="22"/>
        <end position="528"/>
    </location>
</feature>
<evidence type="ECO:0000256" key="1">
    <source>
        <dbReference type="SAM" id="Phobius"/>
    </source>
</evidence>
<dbReference type="PANTHER" id="PTHR22803">
    <property type="entry name" value="MANNOSE, PHOSPHOLIPASE, LECTIN RECEPTOR RELATED"/>
    <property type="match status" value="1"/>
</dbReference>
<dbReference type="Gene3D" id="3.10.100.10">
    <property type="entry name" value="Mannose-Binding Protein A, subunit A"/>
    <property type="match status" value="2"/>
</dbReference>
<evidence type="ECO:0000259" key="3">
    <source>
        <dbReference type="PROSITE" id="PS50041"/>
    </source>
</evidence>
<name>A0AAE0Y288_9GAST</name>
<feature type="domain" description="C-type lectin" evidence="3">
    <location>
        <begin position="82"/>
        <end position="199"/>
    </location>
</feature>
<feature type="domain" description="C-type lectin" evidence="3">
    <location>
        <begin position="245"/>
        <end position="378"/>
    </location>
</feature>
<gene>
    <name evidence="4" type="ORF">RRG08_058163</name>
</gene>